<evidence type="ECO:0000313" key="2">
    <source>
        <dbReference type="Proteomes" id="UP001458880"/>
    </source>
</evidence>
<organism evidence="1 2">
    <name type="scientific">Popillia japonica</name>
    <name type="common">Japanese beetle</name>
    <dbReference type="NCBI Taxonomy" id="7064"/>
    <lineage>
        <taxon>Eukaryota</taxon>
        <taxon>Metazoa</taxon>
        <taxon>Ecdysozoa</taxon>
        <taxon>Arthropoda</taxon>
        <taxon>Hexapoda</taxon>
        <taxon>Insecta</taxon>
        <taxon>Pterygota</taxon>
        <taxon>Neoptera</taxon>
        <taxon>Endopterygota</taxon>
        <taxon>Coleoptera</taxon>
        <taxon>Polyphaga</taxon>
        <taxon>Scarabaeiformia</taxon>
        <taxon>Scarabaeidae</taxon>
        <taxon>Rutelinae</taxon>
        <taxon>Popillia</taxon>
    </lineage>
</organism>
<dbReference type="AlphaFoldDB" id="A0AAW1JGJ4"/>
<protein>
    <submittedName>
        <fullName evidence="1">Uncharacterized protein</fullName>
    </submittedName>
</protein>
<proteinExistence type="predicted"/>
<comment type="caution">
    <text evidence="1">The sequence shown here is derived from an EMBL/GenBank/DDBJ whole genome shotgun (WGS) entry which is preliminary data.</text>
</comment>
<keyword evidence="2" id="KW-1185">Reference proteome</keyword>
<dbReference type="EMBL" id="JASPKY010000385">
    <property type="protein sequence ID" value="KAK9702727.1"/>
    <property type="molecule type" value="Genomic_DNA"/>
</dbReference>
<name>A0AAW1JGJ4_POPJA</name>
<accession>A0AAW1JGJ4</accession>
<evidence type="ECO:0000313" key="1">
    <source>
        <dbReference type="EMBL" id="KAK9702727.1"/>
    </source>
</evidence>
<dbReference type="Proteomes" id="UP001458880">
    <property type="component" value="Unassembled WGS sequence"/>
</dbReference>
<reference evidence="1 2" key="1">
    <citation type="journal article" date="2024" name="BMC Genomics">
        <title>De novo assembly and annotation of Popillia japonica's genome with initial clues to its potential as an invasive pest.</title>
        <authorList>
            <person name="Cucini C."/>
            <person name="Boschi S."/>
            <person name="Funari R."/>
            <person name="Cardaioli E."/>
            <person name="Iannotti N."/>
            <person name="Marturano G."/>
            <person name="Paoli F."/>
            <person name="Bruttini M."/>
            <person name="Carapelli A."/>
            <person name="Frati F."/>
            <person name="Nardi F."/>
        </authorList>
    </citation>
    <scope>NUCLEOTIDE SEQUENCE [LARGE SCALE GENOMIC DNA]</scope>
    <source>
        <strain evidence="1">DMR45628</strain>
    </source>
</reference>
<sequence length="142" mass="16354">MGGVDRSDQNIGLYRISIRGKTWYFPLSTHYIDMAVQNRSEYWALQDLDTSPSRTKDGLKKGPTYFIKLYSVVGEPANNIKVFNEEEITEGPLDEVWNSDVADEYCDTPHVWKNLFTQPTTSYLASKTQSDQAFEMKRMLVI</sequence>
<gene>
    <name evidence="1" type="ORF">QE152_g29772</name>
</gene>